<dbReference type="EC" id="2.3.2.27" evidence="8"/>
<name>A0A1Z5K944_FISSO</name>
<dbReference type="GO" id="GO:0061630">
    <property type="term" value="F:ubiquitin protein ligase activity"/>
    <property type="evidence" value="ECO:0007669"/>
    <property type="project" value="UniProtKB-EC"/>
</dbReference>
<protein>
    <submittedName>
        <fullName evidence="8">E3 ubiquitin-protein ligase RNF128</fullName>
        <ecNumber evidence="8">2.3.2.27</ecNumber>
    </submittedName>
</protein>
<feature type="region of interest" description="Disordered" evidence="5">
    <location>
        <begin position="87"/>
        <end position="130"/>
    </location>
</feature>
<feature type="region of interest" description="Disordered" evidence="5">
    <location>
        <begin position="543"/>
        <end position="577"/>
    </location>
</feature>
<proteinExistence type="predicted"/>
<dbReference type="SUPFAM" id="SSF57850">
    <property type="entry name" value="RING/U-box"/>
    <property type="match status" value="1"/>
</dbReference>
<feature type="transmembrane region" description="Helical" evidence="6">
    <location>
        <begin position="330"/>
        <end position="353"/>
    </location>
</feature>
<dbReference type="PANTHER" id="PTHR45969">
    <property type="entry name" value="RING ZINC FINGER PROTEIN-RELATED"/>
    <property type="match status" value="1"/>
</dbReference>
<dbReference type="CDD" id="cd16454">
    <property type="entry name" value="RING-H2_PA-TM-RING"/>
    <property type="match status" value="1"/>
</dbReference>
<feature type="region of interest" description="Disordered" evidence="5">
    <location>
        <begin position="1"/>
        <end position="24"/>
    </location>
</feature>
<reference evidence="8 9" key="1">
    <citation type="journal article" date="2015" name="Plant Cell">
        <title>Oil accumulation by the oleaginous diatom Fistulifera solaris as revealed by the genome and transcriptome.</title>
        <authorList>
            <person name="Tanaka T."/>
            <person name="Maeda Y."/>
            <person name="Veluchamy A."/>
            <person name="Tanaka M."/>
            <person name="Abida H."/>
            <person name="Marechal E."/>
            <person name="Bowler C."/>
            <person name="Muto M."/>
            <person name="Sunaga Y."/>
            <person name="Tanaka M."/>
            <person name="Yoshino T."/>
            <person name="Taniguchi T."/>
            <person name="Fukuda Y."/>
            <person name="Nemoto M."/>
            <person name="Matsumoto M."/>
            <person name="Wong P.S."/>
            <person name="Aburatani S."/>
            <person name="Fujibuchi W."/>
        </authorList>
    </citation>
    <scope>NUCLEOTIDE SEQUENCE [LARGE SCALE GENOMIC DNA]</scope>
    <source>
        <strain evidence="8 9">JPCC DA0580</strain>
    </source>
</reference>
<dbReference type="PROSITE" id="PS50089">
    <property type="entry name" value="ZF_RING_2"/>
    <property type="match status" value="1"/>
</dbReference>
<feature type="compositionally biased region" description="Basic and acidic residues" evidence="5">
    <location>
        <begin position="104"/>
        <end position="118"/>
    </location>
</feature>
<dbReference type="InterPro" id="IPR013083">
    <property type="entry name" value="Znf_RING/FYVE/PHD"/>
</dbReference>
<feature type="compositionally biased region" description="Basic and acidic residues" evidence="5">
    <location>
        <begin position="50"/>
        <end position="59"/>
    </location>
</feature>
<keyword evidence="2 4" id="KW-0863">Zinc-finger</keyword>
<evidence type="ECO:0000256" key="3">
    <source>
        <dbReference type="ARBA" id="ARBA00022833"/>
    </source>
</evidence>
<accession>A0A1Z5K944</accession>
<keyword evidence="9" id="KW-1185">Reference proteome</keyword>
<feature type="domain" description="RING-type" evidence="7">
    <location>
        <begin position="454"/>
        <end position="495"/>
    </location>
</feature>
<dbReference type="SMART" id="SM00184">
    <property type="entry name" value="RING"/>
    <property type="match status" value="1"/>
</dbReference>
<organism evidence="8 9">
    <name type="scientific">Fistulifera solaris</name>
    <name type="common">Oleaginous diatom</name>
    <dbReference type="NCBI Taxonomy" id="1519565"/>
    <lineage>
        <taxon>Eukaryota</taxon>
        <taxon>Sar</taxon>
        <taxon>Stramenopiles</taxon>
        <taxon>Ochrophyta</taxon>
        <taxon>Bacillariophyta</taxon>
        <taxon>Bacillariophyceae</taxon>
        <taxon>Bacillariophycidae</taxon>
        <taxon>Naviculales</taxon>
        <taxon>Naviculaceae</taxon>
        <taxon>Fistulifera</taxon>
    </lineage>
</organism>
<dbReference type="GO" id="GO:0008270">
    <property type="term" value="F:zinc ion binding"/>
    <property type="evidence" value="ECO:0007669"/>
    <property type="project" value="UniProtKB-KW"/>
</dbReference>
<keyword evidence="8" id="KW-0012">Acyltransferase</keyword>
<dbReference type="Proteomes" id="UP000198406">
    <property type="component" value="Unassembled WGS sequence"/>
</dbReference>
<feature type="compositionally biased region" description="Polar residues" evidence="5">
    <location>
        <begin position="172"/>
        <end position="204"/>
    </location>
</feature>
<dbReference type="AlphaFoldDB" id="A0A1Z5K944"/>
<dbReference type="Gene3D" id="3.30.40.10">
    <property type="entry name" value="Zinc/RING finger domain, C3HC4 (zinc finger)"/>
    <property type="match status" value="1"/>
</dbReference>
<feature type="region of interest" description="Disordered" evidence="5">
    <location>
        <begin position="162"/>
        <end position="235"/>
    </location>
</feature>
<dbReference type="InterPro" id="IPR001841">
    <property type="entry name" value="Znf_RING"/>
</dbReference>
<keyword evidence="1" id="KW-0479">Metal-binding</keyword>
<feature type="transmembrane region" description="Helical" evidence="6">
    <location>
        <begin position="295"/>
        <end position="318"/>
    </location>
</feature>
<gene>
    <name evidence="8" type="ORF">FisN_11Hh353</name>
</gene>
<keyword evidence="6" id="KW-1133">Transmembrane helix</keyword>
<dbReference type="InParanoid" id="A0A1Z5K944"/>
<evidence type="ECO:0000256" key="4">
    <source>
        <dbReference type="PROSITE-ProRule" id="PRU00175"/>
    </source>
</evidence>
<evidence type="ECO:0000256" key="2">
    <source>
        <dbReference type="ARBA" id="ARBA00022771"/>
    </source>
</evidence>
<evidence type="ECO:0000256" key="5">
    <source>
        <dbReference type="SAM" id="MobiDB-lite"/>
    </source>
</evidence>
<feature type="compositionally biased region" description="Basic residues" evidence="5">
    <location>
        <begin position="119"/>
        <end position="129"/>
    </location>
</feature>
<evidence type="ECO:0000256" key="6">
    <source>
        <dbReference type="SAM" id="Phobius"/>
    </source>
</evidence>
<keyword evidence="6" id="KW-0472">Membrane</keyword>
<keyword evidence="3" id="KW-0862">Zinc</keyword>
<dbReference type="OrthoDB" id="9984778at2759"/>
<evidence type="ECO:0000256" key="1">
    <source>
        <dbReference type="ARBA" id="ARBA00022723"/>
    </source>
</evidence>
<keyword evidence="8" id="KW-0808">Transferase</keyword>
<comment type="caution">
    <text evidence="8">The sequence shown here is derived from an EMBL/GenBank/DDBJ whole genome shotgun (WGS) entry which is preliminary data.</text>
</comment>
<dbReference type="Pfam" id="PF13639">
    <property type="entry name" value="zf-RING_2"/>
    <property type="match status" value="1"/>
</dbReference>
<sequence>MSLREDTSGSIHYESVESDEDAPKMGLRASLDAGMAAITNWIRAKREVKDSDAAQHADDKDEEDDNQTSIIRPRNLLNNFDLHCDANYEPSMEGDHRRPPRHRTQSESDAARLRDHLLQPHRVRRRRGRAATEDLPCSALSSRALTFLPQDNHRHNINNNIAATDYHGPSTPGRSSIDMTTDASNNSLNTMSSPMQGDASNVQGGSIDLSRTPGTPARVSNASLHATDPSDSNDPERRARMRWIRINRRFQLVITFVALLFSLLLFAVLVCWVVLTSSYVVSFDKACDVPLKPYFWLVTLQLVLDVFRTDIMRVVFSWDGTSNQRIPVRVVVYNIAYLIYAVLVLRLGINSVFVDRDNTCRDTAPELYNASAAFISLSIAAWATIICGYLLPFCIVAALLTYNGYNPSSSQMSQSGASQPVFPAAYSNTGAPSTCIEMLPLVPNVTSGDYPRECCICMEDFRRSDVVVETYCKHVFHKQCCREWLLQARSCPICRTDIPSHLNMPLDDNSSTPSRPHNIPLGPTGRPVVGLLRILSHADSSMTSSSGAVAQSPLRARTHSSTVQDTNPDIEEGFRSR</sequence>
<evidence type="ECO:0000313" key="9">
    <source>
        <dbReference type="Proteomes" id="UP000198406"/>
    </source>
</evidence>
<feature type="compositionally biased region" description="Polar residues" evidence="5">
    <location>
        <begin position="218"/>
        <end position="232"/>
    </location>
</feature>
<evidence type="ECO:0000313" key="8">
    <source>
        <dbReference type="EMBL" id="GAX22757.1"/>
    </source>
</evidence>
<feature type="transmembrane region" description="Helical" evidence="6">
    <location>
        <begin position="250"/>
        <end position="275"/>
    </location>
</feature>
<dbReference type="EMBL" id="BDSP01000190">
    <property type="protein sequence ID" value="GAX22757.1"/>
    <property type="molecule type" value="Genomic_DNA"/>
</dbReference>
<feature type="region of interest" description="Disordered" evidence="5">
    <location>
        <begin position="50"/>
        <end position="73"/>
    </location>
</feature>
<feature type="transmembrane region" description="Helical" evidence="6">
    <location>
        <begin position="373"/>
        <end position="402"/>
    </location>
</feature>
<evidence type="ECO:0000259" key="7">
    <source>
        <dbReference type="PROSITE" id="PS50089"/>
    </source>
</evidence>
<keyword evidence="6" id="KW-0812">Transmembrane</keyword>